<organism evidence="2 3">
    <name type="scientific">Maioricimonas rarisocia</name>
    <dbReference type="NCBI Taxonomy" id="2528026"/>
    <lineage>
        <taxon>Bacteria</taxon>
        <taxon>Pseudomonadati</taxon>
        <taxon>Planctomycetota</taxon>
        <taxon>Planctomycetia</taxon>
        <taxon>Planctomycetales</taxon>
        <taxon>Planctomycetaceae</taxon>
        <taxon>Maioricimonas</taxon>
    </lineage>
</organism>
<feature type="chain" id="PRO_5021964628" description="Cytochrome c domain-containing protein" evidence="1">
    <location>
        <begin position="27"/>
        <end position="412"/>
    </location>
</feature>
<evidence type="ECO:0000313" key="2">
    <source>
        <dbReference type="EMBL" id="QDU38563.1"/>
    </source>
</evidence>
<dbReference type="KEGG" id="mri:Mal4_28920"/>
<keyword evidence="1" id="KW-0732">Signal</keyword>
<evidence type="ECO:0000313" key="3">
    <source>
        <dbReference type="Proteomes" id="UP000320496"/>
    </source>
</evidence>
<dbReference type="Proteomes" id="UP000320496">
    <property type="component" value="Chromosome"/>
</dbReference>
<sequence length="412" mass="45978" precursor="true">MPLLSRAGTFTAVMLALTLIPCALPASETSQLFEQRILPIAKAKSGSSCTECHFSGVELSDYVRESEAETFAALRNAGLIDVEQPDQSKILEFIARKPDKPNPLIEKVRQRELTAFRDWIKASAGNAELLQAKTTERIGTELPPEVIRHARRDRVLGSFVDNIWSEMARCVSCHSPEKNRRLIERHGEDAVDAISWVVPHDPAATLQRLVDDANIDLDAPEMSPLLRKPAGLDEHGGGPKFVVGGPTWDNYLTFLRDYAAIRSGKYRSAQDLPPAPDALVLPTHQHLRMTDIPERLTDSILKVDLYRWREDARSWSKQPVGTAVNRVAKKRLMWQSVVSAVVPTDSPHLSAQRRDPHLPGGRYRAVISTVPVSELSPETPPDWQEEATLEFHGKWPAGYQPPKVVHFPAETD</sequence>
<dbReference type="RefSeq" id="WP_145369830.1">
    <property type="nucleotide sequence ID" value="NZ_CP036275.1"/>
</dbReference>
<evidence type="ECO:0000256" key="1">
    <source>
        <dbReference type="SAM" id="SignalP"/>
    </source>
</evidence>
<reference evidence="2 3" key="1">
    <citation type="submission" date="2019-02" db="EMBL/GenBank/DDBJ databases">
        <title>Deep-cultivation of Planctomycetes and their phenomic and genomic characterization uncovers novel biology.</title>
        <authorList>
            <person name="Wiegand S."/>
            <person name="Jogler M."/>
            <person name="Boedeker C."/>
            <person name="Pinto D."/>
            <person name="Vollmers J."/>
            <person name="Rivas-Marin E."/>
            <person name="Kohn T."/>
            <person name="Peeters S.H."/>
            <person name="Heuer A."/>
            <person name="Rast P."/>
            <person name="Oberbeckmann S."/>
            <person name="Bunk B."/>
            <person name="Jeske O."/>
            <person name="Meyerdierks A."/>
            <person name="Storesund J.E."/>
            <person name="Kallscheuer N."/>
            <person name="Luecker S."/>
            <person name="Lage O.M."/>
            <person name="Pohl T."/>
            <person name="Merkel B.J."/>
            <person name="Hornburger P."/>
            <person name="Mueller R.-W."/>
            <person name="Bruemmer F."/>
            <person name="Labrenz M."/>
            <person name="Spormann A.M."/>
            <person name="Op den Camp H."/>
            <person name="Overmann J."/>
            <person name="Amann R."/>
            <person name="Jetten M.S.M."/>
            <person name="Mascher T."/>
            <person name="Medema M.H."/>
            <person name="Devos D.P."/>
            <person name="Kaster A.-K."/>
            <person name="Ovreas L."/>
            <person name="Rohde M."/>
            <person name="Galperin M.Y."/>
            <person name="Jogler C."/>
        </authorList>
    </citation>
    <scope>NUCLEOTIDE SEQUENCE [LARGE SCALE GENOMIC DNA]</scope>
    <source>
        <strain evidence="2 3">Mal4</strain>
    </source>
</reference>
<proteinExistence type="predicted"/>
<gene>
    <name evidence="2" type="ORF">Mal4_28920</name>
</gene>
<dbReference type="OrthoDB" id="240048at2"/>
<dbReference type="AlphaFoldDB" id="A0A517Z7U9"/>
<name>A0A517Z7U9_9PLAN</name>
<dbReference type="EMBL" id="CP036275">
    <property type="protein sequence ID" value="QDU38563.1"/>
    <property type="molecule type" value="Genomic_DNA"/>
</dbReference>
<protein>
    <recommendedName>
        <fullName evidence="4">Cytochrome c domain-containing protein</fullName>
    </recommendedName>
</protein>
<accession>A0A517Z7U9</accession>
<evidence type="ECO:0008006" key="4">
    <source>
        <dbReference type="Google" id="ProtNLM"/>
    </source>
</evidence>
<feature type="signal peptide" evidence="1">
    <location>
        <begin position="1"/>
        <end position="26"/>
    </location>
</feature>
<keyword evidence="3" id="KW-1185">Reference proteome</keyword>